<evidence type="ECO:0000256" key="1">
    <source>
        <dbReference type="SAM" id="Coils"/>
    </source>
</evidence>
<keyword evidence="1" id="KW-0175">Coiled coil</keyword>
<feature type="chain" id="PRO_5021849244" description="Magnesium transporter MgtE intracellular domain-containing protein" evidence="3">
    <location>
        <begin position="19"/>
        <end position="200"/>
    </location>
</feature>
<dbReference type="Proteomes" id="UP000321960">
    <property type="component" value="Unassembled WGS sequence"/>
</dbReference>
<feature type="region of interest" description="Disordered" evidence="2">
    <location>
        <begin position="167"/>
        <end position="200"/>
    </location>
</feature>
<reference evidence="7" key="2">
    <citation type="journal article" date="2019" name="Int. J. Syst. Evol. Microbiol.">
        <title>The Global Catalogue of Microorganisms (GCM) 10K type strain sequencing project: providing services to taxonomists for standard genome sequencing and annotation.</title>
        <authorList>
            <consortium name="The Broad Institute Genomics Platform"/>
            <consortium name="The Broad Institute Genome Sequencing Center for Infectious Disease"/>
            <person name="Wu L."/>
            <person name="Ma J."/>
        </authorList>
    </citation>
    <scope>NUCLEOTIDE SEQUENCE [LARGE SCALE GENOMIC DNA]</scope>
    <source>
        <strain evidence="7">NBRC 107715</strain>
    </source>
</reference>
<evidence type="ECO:0000313" key="4">
    <source>
        <dbReference type="EMBL" id="GEP03183.1"/>
    </source>
</evidence>
<gene>
    <name evidence="5" type="ORF">GCM10007888_58260</name>
    <name evidence="4" type="ORF">MOX02_12210</name>
</gene>
<dbReference type="AlphaFoldDB" id="A0A512IZW0"/>
<organism evidence="4 6">
    <name type="scientific">Methylobacterium oxalidis</name>
    <dbReference type="NCBI Taxonomy" id="944322"/>
    <lineage>
        <taxon>Bacteria</taxon>
        <taxon>Pseudomonadati</taxon>
        <taxon>Pseudomonadota</taxon>
        <taxon>Alphaproteobacteria</taxon>
        <taxon>Hyphomicrobiales</taxon>
        <taxon>Methylobacteriaceae</taxon>
        <taxon>Methylobacterium</taxon>
    </lineage>
</organism>
<dbReference type="Proteomes" id="UP001156856">
    <property type="component" value="Unassembled WGS sequence"/>
</dbReference>
<dbReference type="EMBL" id="BSPK01000112">
    <property type="protein sequence ID" value="GLS67442.1"/>
    <property type="molecule type" value="Genomic_DNA"/>
</dbReference>
<reference evidence="5" key="1">
    <citation type="journal article" date="2014" name="Int. J. Syst. Evol. Microbiol.">
        <title>Complete genome of a new Firmicutes species belonging to the dominant human colonic microbiota ('Ruminococcus bicirculans') reveals two chromosomes and a selective capacity to utilize plant glucans.</title>
        <authorList>
            <consortium name="NISC Comparative Sequencing Program"/>
            <person name="Wegmann U."/>
            <person name="Louis P."/>
            <person name="Goesmann A."/>
            <person name="Henrissat B."/>
            <person name="Duncan S.H."/>
            <person name="Flint H.J."/>
        </authorList>
    </citation>
    <scope>NUCLEOTIDE SEQUENCE</scope>
    <source>
        <strain evidence="5">NBRC 107715</strain>
    </source>
</reference>
<keyword evidence="3" id="KW-0732">Signal</keyword>
<protein>
    <recommendedName>
        <fullName evidence="8">Magnesium transporter MgtE intracellular domain-containing protein</fullName>
    </recommendedName>
</protein>
<evidence type="ECO:0000256" key="2">
    <source>
        <dbReference type="SAM" id="MobiDB-lite"/>
    </source>
</evidence>
<feature type="compositionally biased region" description="Basic and acidic residues" evidence="2">
    <location>
        <begin position="175"/>
        <end position="186"/>
    </location>
</feature>
<comment type="caution">
    <text evidence="4">The sequence shown here is derived from an EMBL/GenBank/DDBJ whole genome shotgun (WGS) entry which is preliminary data.</text>
</comment>
<reference evidence="5" key="4">
    <citation type="submission" date="2023-01" db="EMBL/GenBank/DDBJ databases">
        <title>Draft genome sequence of Methylobacterium oxalidis strain NBRC 107715.</title>
        <authorList>
            <person name="Sun Q."/>
            <person name="Mori K."/>
        </authorList>
    </citation>
    <scope>NUCLEOTIDE SEQUENCE</scope>
    <source>
        <strain evidence="5">NBRC 107715</strain>
    </source>
</reference>
<proteinExistence type="predicted"/>
<evidence type="ECO:0000313" key="7">
    <source>
        <dbReference type="Proteomes" id="UP001156856"/>
    </source>
</evidence>
<evidence type="ECO:0008006" key="8">
    <source>
        <dbReference type="Google" id="ProtNLM"/>
    </source>
</evidence>
<evidence type="ECO:0000313" key="6">
    <source>
        <dbReference type="Proteomes" id="UP000321960"/>
    </source>
</evidence>
<evidence type="ECO:0000256" key="3">
    <source>
        <dbReference type="SAM" id="SignalP"/>
    </source>
</evidence>
<dbReference type="SUPFAM" id="SSF158791">
    <property type="entry name" value="MgtE N-terminal domain-like"/>
    <property type="match status" value="1"/>
</dbReference>
<keyword evidence="7" id="KW-1185">Reference proteome</keyword>
<feature type="signal peptide" evidence="3">
    <location>
        <begin position="1"/>
        <end position="18"/>
    </location>
</feature>
<name>A0A512IZW0_9HYPH</name>
<sequence>MTARLLLAWLALAGPALAAGGPANDPAKDAALKAIAARDAAREPGAQDFVKEPGRAGYCANIADAAADARFAWQKEQLAALERQVEERIRRLEEKRAEYETWLTRRNEFLAKADAGVVAVYAKMKPDAAALQLANMPEDAAAAILTKLNPRAASGILSEMEASRAAGLARTMAETGRRVEGAREPLKGPAAEPAKDNGKS</sequence>
<dbReference type="EMBL" id="BJZU01000017">
    <property type="protein sequence ID" value="GEP03183.1"/>
    <property type="molecule type" value="Genomic_DNA"/>
</dbReference>
<feature type="coiled-coil region" evidence="1">
    <location>
        <begin position="75"/>
        <end position="102"/>
    </location>
</feature>
<evidence type="ECO:0000313" key="5">
    <source>
        <dbReference type="EMBL" id="GLS67442.1"/>
    </source>
</evidence>
<dbReference type="RefSeq" id="WP_238178907.1">
    <property type="nucleotide sequence ID" value="NZ_BJZU01000017.1"/>
</dbReference>
<accession>A0A512IZW0</accession>
<reference evidence="4 6" key="3">
    <citation type="submission" date="2019-07" db="EMBL/GenBank/DDBJ databases">
        <title>Whole genome shotgun sequence of Methylobacterium oxalidis NBRC 107715.</title>
        <authorList>
            <person name="Hosoyama A."/>
            <person name="Uohara A."/>
            <person name="Ohji S."/>
            <person name="Ichikawa N."/>
        </authorList>
    </citation>
    <scope>NUCLEOTIDE SEQUENCE [LARGE SCALE GENOMIC DNA]</scope>
    <source>
        <strain evidence="4 6">NBRC 107715</strain>
    </source>
</reference>